<sequence length="39" mass="4252">MVGRRLVVGGMIAGGTSVAGAVVVGHHMQKKQYQRMERR</sequence>
<evidence type="ECO:0000313" key="3">
    <source>
        <dbReference type="Proteomes" id="UP000058925"/>
    </source>
</evidence>
<accession>A0A654LYX1</accession>
<name>A0A654LYX1_9ARCH</name>
<dbReference type="Proteomes" id="UP000058925">
    <property type="component" value="Chromosome"/>
</dbReference>
<evidence type="ECO:0000313" key="2">
    <source>
        <dbReference type="EMBL" id="ALI36648.1"/>
    </source>
</evidence>
<protein>
    <submittedName>
        <fullName evidence="2">Uncharacterized protein</fullName>
    </submittedName>
</protein>
<evidence type="ECO:0000256" key="1">
    <source>
        <dbReference type="SAM" id="Phobius"/>
    </source>
</evidence>
<gene>
    <name evidence="2" type="ORF">NMY3_02452</name>
</gene>
<keyword evidence="1" id="KW-0812">Transmembrane</keyword>
<organism evidence="2 3">
    <name type="scientific">Candidatus Nitrosocosmicus oleophilus</name>
    <dbReference type="NCBI Taxonomy" id="1353260"/>
    <lineage>
        <taxon>Archaea</taxon>
        <taxon>Nitrososphaerota</taxon>
        <taxon>Nitrososphaeria</taxon>
        <taxon>Nitrososphaerales</taxon>
        <taxon>Nitrososphaeraceae</taxon>
        <taxon>Candidatus Nitrosocosmicus</taxon>
    </lineage>
</organism>
<feature type="transmembrane region" description="Helical" evidence="1">
    <location>
        <begin position="6"/>
        <end position="28"/>
    </location>
</feature>
<keyword evidence="1" id="KW-1133">Transmembrane helix</keyword>
<reference evidence="3" key="1">
    <citation type="submission" date="2015-10" db="EMBL/GenBank/DDBJ databases">
        <title>Niche specialization of a soil ammonia-oxidizing archaeon, Candidatus Nitrosocosmicus oleophilus.</title>
        <authorList>
            <person name="Jung M.-Y."/>
            <person name="Rhee S.-K."/>
        </authorList>
    </citation>
    <scope>NUCLEOTIDE SEQUENCE [LARGE SCALE GENOMIC DNA]</scope>
    <source>
        <strain evidence="3">MY3</strain>
    </source>
</reference>
<proteinExistence type="predicted"/>
<dbReference type="AlphaFoldDB" id="A0A654LYX1"/>
<dbReference type="KEGG" id="taa:NMY3_02452"/>
<keyword evidence="3" id="KW-1185">Reference proteome</keyword>
<dbReference type="EMBL" id="CP012850">
    <property type="protein sequence ID" value="ALI36648.1"/>
    <property type="molecule type" value="Genomic_DNA"/>
</dbReference>
<keyword evidence="1" id="KW-0472">Membrane</keyword>